<dbReference type="GO" id="GO:0005737">
    <property type="term" value="C:cytoplasm"/>
    <property type="evidence" value="ECO:0007669"/>
    <property type="project" value="UniProtKB-SubCell"/>
</dbReference>
<evidence type="ECO:0000256" key="11">
    <source>
        <dbReference type="ARBA" id="ARBA00023133"/>
    </source>
</evidence>
<dbReference type="Gene3D" id="3.90.660.20">
    <property type="entry name" value="Protoporphyrinogen oxidase, mitochondrial, domain 2"/>
    <property type="match status" value="1"/>
</dbReference>
<dbReference type="PANTHER" id="PTHR42923">
    <property type="entry name" value="PROTOPORPHYRINOGEN OXIDASE"/>
    <property type="match status" value="1"/>
</dbReference>
<evidence type="ECO:0000256" key="12">
    <source>
        <dbReference type="RuleBase" id="RU364052"/>
    </source>
</evidence>
<comment type="cofactor">
    <cofactor evidence="2 12">
        <name>FAD</name>
        <dbReference type="ChEBI" id="CHEBI:57692"/>
    </cofactor>
</comment>
<comment type="similarity">
    <text evidence="5 12">Belongs to the protoporphyrinogen/coproporphyrinogen oxidase family. Coproporphyrinogen III oxidase subfamily.</text>
</comment>
<dbReference type="GO" id="GO:0006783">
    <property type="term" value="P:heme biosynthetic process"/>
    <property type="evidence" value="ECO:0007669"/>
    <property type="project" value="UniProtKB-UniRule"/>
</dbReference>
<comment type="subcellular location">
    <subcellularLocation>
        <location evidence="12">Cytoplasm</location>
    </subcellularLocation>
</comment>
<evidence type="ECO:0000256" key="5">
    <source>
        <dbReference type="ARBA" id="ARBA00008310"/>
    </source>
</evidence>
<dbReference type="Gene3D" id="3.50.50.60">
    <property type="entry name" value="FAD/NAD(P)-binding domain"/>
    <property type="match status" value="1"/>
</dbReference>
<evidence type="ECO:0000313" key="15">
    <source>
        <dbReference type="Proteomes" id="UP000029839"/>
    </source>
</evidence>
<sequence length="447" mass="45115">MVGGGLSGLVAARTLARTGTSVVLLERDDRVGGQVRSEPFGGAVVDVGAESLHRGAPRVAALLDELGLGTTLVGAAPGSARLWSRGRLRPLPAGVGPTGPTRLWPVVRSGVLSPVGLLRAGLEPVRARRRVDGDVSVGAFLEHRFGREVVDRFVDPLLGTLHGADVRRLSLAATAPQLLPAAREGRSLVVARRSRGAGGPGFATWTGGMATLADAVLSGTSVEVRTSTVVEEVRRGADGGLVVATSCGPLDAAAVVLATPAGPAADVVRGLAPDAAALLDGVRAASVVTVLARLPHGSLPEGTTGVLVPSSAGRLLKAVTVLSAKWPHLAGGDVLVRLSAGRAGEDDVCALPDDVLLARLLADLAAVTGVPAEPTETLVHRWPAALPQLEVGHVERVVAARAALAPHDVVLAGASYDGLGLAACVRSGLAAAERLADRTAVPAGASS</sequence>
<comment type="pathway">
    <text evidence="4 12">Porphyrin-containing compound metabolism; protoheme biosynthesis.</text>
</comment>
<comment type="catalytic activity">
    <reaction evidence="1">
        <text>coproporphyrinogen III + 3 O2 = coproporphyrin III + 3 H2O2</text>
        <dbReference type="Rhea" id="RHEA:43436"/>
        <dbReference type="ChEBI" id="CHEBI:15379"/>
        <dbReference type="ChEBI" id="CHEBI:16240"/>
        <dbReference type="ChEBI" id="CHEBI:57309"/>
        <dbReference type="ChEBI" id="CHEBI:131725"/>
        <dbReference type="EC" id="1.3.3.15"/>
    </reaction>
    <physiologicalReaction direction="left-to-right" evidence="1">
        <dbReference type="Rhea" id="RHEA:43437"/>
    </physiologicalReaction>
</comment>
<dbReference type="PANTHER" id="PTHR42923:SF3">
    <property type="entry name" value="PROTOPORPHYRINOGEN OXIDASE"/>
    <property type="match status" value="1"/>
</dbReference>
<reference evidence="14 15" key="2">
    <citation type="journal article" date="2015" name="Stand. Genomic Sci.">
        <title>Draft genome sequence of Cellulomonas carbonis T26(T) and comparative analysis of six Cellulomonas genomes.</title>
        <authorList>
            <person name="Zhuang W."/>
            <person name="Zhang S."/>
            <person name="Xia X."/>
            <person name="Wang G."/>
        </authorList>
    </citation>
    <scope>NUCLEOTIDE SEQUENCE [LARGE SCALE GENOMIC DNA]</scope>
    <source>
        <strain evidence="14 15">T26</strain>
    </source>
</reference>
<evidence type="ECO:0000256" key="9">
    <source>
        <dbReference type="ARBA" id="ARBA00022827"/>
    </source>
</evidence>
<evidence type="ECO:0000256" key="3">
    <source>
        <dbReference type="ARBA" id="ARBA00002185"/>
    </source>
</evidence>
<reference evidence="14 15" key="1">
    <citation type="submission" date="2013-08" db="EMBL/GenBank/DDBJ databases">
        <title>Genome sequencing of Cellulomonas carbonis T26.</title>
        <authorList>
            <person name="Chen F."/>
            <person name="Li Y."/>
            <person name="Wang G."/>
        </authorList>
    </citation>
    <scope>NUCLEOTIDE SEQUENCE [LARGE SCALE GENOMIC DNA]</scope>
    <source>
        <strain evidence="14 15">T26</strain>
    </source>
</reference>
<evidence type="ECO:0000256" key="10">
    <source>
        <dbReference type="ARBA" id="ARBA00023002"/>
    </source>
</evidence>
<evidence type="ECO:0000256" key="6">
    <source>
        <dbReference type="ARBA" id="ARBA00012402"/>
    </source>
</evidence>
<evidence type="ECO:0000313" key="14">
    <source>
        <dbReference type="EMBL" id="KGM12362.1"/>
    </source>
</evidence>
<keyword evidence="9 12" id="KW-0274">FAD</keyword>
<dbReference type="EC" id="1.3.3.15" evidence="6 12"/>
<evidence type="ECO:0000256" key="7">
    <source>
        <dbReference type="ARBA" id="ARBA00019046"/>
    </source>
</evidence>
<dbReference type="SUPFAM" id="SSF51905">
    <property type="entry name" value="FAD/NAD(P)-binding domain"/>
    <property type="match status" value="1"/>
</dbReference>
<dbReference type="Proteomes" id="UP000029839">
    <property type="component" value="Unassembled WGS sequence"/>
</dbReference>
<keyword evidence="15" id="KW-1185">Reference proteome</keyword>
<feature type="domain" description="Amine oxidase" evidence="13">
    <location>
        <begin position="6"/>
        <end position="435"/>
    </location>
</feature>
<name>A0A0A0BXF1_9CELL</name>
<proteinExistence type="inferred from homology"/>
<evidence type="ECO:0000256" key="8">
    <source>
        <dbReference type="ARBA" id="ARBA00022630"/>
    </source>
</evidence>
<dbReference type="EMBL" id="AXCY01000005">
    <property type="protein sequence ID" value="KGM12362.1"/>
    <property type="molecule type" value="Genomic_DNA"/>
</dbReference>
<evidence type="ECO:0000256" key="2">
    <source>
        <dbReference type="ARBA" id="ARBA00001974"/>
    </source>
</evidence>
<dbReference type="AlphaFoldDB" id="A0A0A0BXF1"/>
<keyword evidence="11 12" id="KW-0350">Heme biosynthesis</keyword>
<keyword evidence="12" id="KW-0963">Cytoplasm</keyword>
<dbReference type="UniPathway" id="UPA00252"/>
<keyword evidence="8 12" id="KW-0285">Flavoprotein</keyword>
<evidence type="ECO:0000256" key="4">
    <source>
        <dbReference type="ARBA" id="ARBA00004744"/>
    </source>
</evidence>
<dbReference type="SUPFAM" id="SSF54373">
    <property type="entry name" value="FAD-linked reductases, C-terminal domain"/>
    <property type="match status" value="1"/>
</dbReference>
<dbReference type="InterPro" id="IPR002937">
    <property type="entry name" value="Amino_oxidase"/>
</dbReference>
<keyword evidence="10 12" id="KW-0560">Oxidoreductase</keyword>
<dbReference type="InterPro" id="IPR036188">
    <property type="entry name" value="FAD/NAD-bd_sf"/>
</dbReference>
<comment type="function">
    <text evidence="3 12">Involved in coproporphyrin-dependent heme b biosynthesis. Catalyzes the oxidation of coproporphyrinogen III to coproporphyrin III.</text>
</comment>
<dbReference type="InterPro" id="IPR004572">
    <property type="entry name" value="Protoporphyrinogen_oxidase"/>
</dbReference>
<comment type="caution">
    <text evidence="14">The sequence shown here is derived from an EMBL/GenBank/DDBJ whole genome shotgun (WGS) entry which is preliminary data.</text>
</comment>
<evidence type="ECO:0000259" key="13">
    <source>
        <dbReference type="Pfam" id="PF01593"/>
    </source>
</evidence>
<dbReference type="NCBIfam" id="TIGR00562">
    <property type="entry name" value="proto_IX_ox"/>
    <property type="match status" value="1"/>
</dbReference>
<organism evidence="14 15">
    <name type="scientific">Cellulomonas carbonis T26</name>
    <dbReference type="NCBI Taxonomy" id="947969"/>
    <lineage>
        <taxon>Bacteria</taxon>
        <taxon>Bacillati</taxon>
        <taxon>Actinomycetota</taxon>
        <taxon>Actinomycetes</taxon>
        <taxon>Micrococcales</taxon>
        <taxon>Cellulomonadaceae</taxon>
        <taxon>Cellulomonas</taxon>
    </lineage>
</organism>
<accession>A0A0A0BXF1</accession>
<dbReference type="Pfam" id="PF01593">
    <property type="entry name" value="Amino_oxidase"/>
    <property type="match status" value="1"/>
</dbReference>
<evidence type="ECO:0000256" key="1">
    <source>
        <dbReference type="ARBA" id="ARBA00001755"/>
    </source>
</evidence>
<protein>
    <recommendedName>
        <fullName evidence="7 12">Coproporphyrinogen III oxidase</fullName>
        <ecNumber evidence="6 12">1.3.3.15</ecNumber>
    </recommendedName>
</protein>
<dbReference type="InterPro" id="IPR050464">
    <property type="entry name" value="Zeta_carotene_desat/Oxidored"/>
</dbReference>
<gene>
    <name evidence="14" type="ORF">N868_14870</name>
</gene>
<dbReference type="Gene3D" id="1.10.3110.10">
    <property type="entry name" value="protoporphyrinogen ix oxidase, domain 3"/>
    <property type="match status" value="1"/>
</dbReference>
<dbReference type="GO" id="GO:0004729">
    <property type="term" value="F:oxygen-dependent protoporphyrinogen oxidase activity"/>
    <property type="evidence" value="ECO:0007669"/>
    <property type="project" value="UniProtKB-UniRule"/>
</dbReference>